<dbReference type="GO" id="GO:0005524">
    <property type="term" value="F:ATP binding"/>
    <property type="evidence" value="ECO:0007669"/>
    <property type="project" value="UniProtKB-KW"/>
</dbReference>
<dbReference type="InterPro" id="IPR032875">
    <property type="entry name" value="Succ_CoA_lig_flav_dom"/>
</dbReference>
<dbReference type="InterPro" id="IPR051538">
    <property type="entry name" value="Acyl-CoA_Synth/Transferase"/>
</dbReference>
<feature type="non-terminal residue" evidence="5">
    <location>
        <position position="421"/>
    </location>
</feature>
<dbReference type="Gene3D" id="3.40.50.261">
    <property type="entry name" value="Succinyl-CoA synthetase domains"/>
    <property type="match status" value="2"/>
</dbReference>
<dbReference type="InterPro" id="IPR036291">
    <property type="entry name" value="NAD(P)-bd_dom_sf"/>
</dbReference>
<dbReference type="SUPFAM" id="SSF51735">
    <property type="entry name" value="NAD(P)-binding Rossmann-fold domains"/>
    <property type="match status" value="1"/>
</dbReference>
<evidence type="ECO:0000256" key="2">
    <source>
        <dbReference type="ARBA" id="ARBA00022741"/>
    </source>
</evidence>
<evidence type="ECO:0000313" key="6">
    <source>
        <dbReference type="Proteomes" id="UP000054016"/>
    </source>
</evidence>
<dbReference type="SMART" id="SM00881">
    <property type="entry name" value="CoA_binding"/>
    <property type="match status" value="1"/>
</dbReference>
<organism evidence="5 6">
    <name type="scientific">miscellaneous Crenarchaeota group-1 archaeon SG8-32-3</name>
    <dbReference type="NCBI Taxonomy" id="1685125"/>
    <lineage>
        <taxon>Archaea</taxon>
        <taxon>Candidatus Bathyarchaeota</taxon>
        <taxon>MCG-1</taxon>
    </lineage>
</organism>
<evidence type="ECO:0000259" key="4">
    <source>
        <dbReference type="SMART" id="SM00881"/>
    </source>
</evidence>
<keyword evidence="2" id="KW-0547">Nucleotide-binding</keyword>
<sequence length="421" mass="45215">MQKNYFSETREQPNLGIENLNRIFTPKRIAVVGASDREGSIGAKIFSNLIGAGYKGEVFPVNPYRQKVQGITAYPSISKIPCKIDLAVIATPAHTVPQVTKECGKAEVGGVIIISAGLKETSGNGASLEKQLMEHQKKYGMRIIGPNSLGVIRPKVNLYATFAHKQARPGKIAFISQSAALCASALDWASEAQVGFSAVVSTGSILDVDLGDLIDYFGIDAQTRSIVLYVESIKNGRKFMSAARCSARTKPIVLVKAGRFKESIEAALSHSGSLGGEDSVYGAAFKRAGIVRVEAIRDLFNCAEALAMQPNPANPNLAIITNAGGPAIMATDYLIARDGKLAKLSNETVQALKSVLPSYCSIANPIDIYEEATPNRFRNVMEICLKDPNNSGFLVIYTHQGATKPVDLANTIVDLSKHTRK</sequence>
<name>A0A0M0BTS4_9ARCH</name>
<evidence type="ECO:0000256" key="1">
    <source>
        <dbReference type="ARBA" id="ARBA00022598"/>
    </source>
</evidence>
<dbReference type="Pfam" id="PF13380">
    <property type="entry name" value="CoA_binding_2"/>
    <property type="match status" value="1"/>
</dbReference>
<keyword evidence="3" id="KW-0067">ATP-binding</keyword>
<dbReference type="Pfam" id="PF13607">
    <property type="entry name" value="Succ_CoA_lig"/>
    <property type="match status" value="1"/>
</dbReference>
<reference evidence="6" key="1">
    <citation type="submission" date="2015-06" db="EMBL/GenBank/DDBJ databases">
        <title>New insights into the roles of widespread benthic archaea in carbon and nitrogen cycling.</title>
        <authorList>
            <person name="Lazar C.S."/>
            <person name="Baker B.J."/>
            <person name="Seitz K.W."/>
            <person name="Hyde A.S."/>
            <person name="Dick G.J."/>
            <person name="Hinrichs K.-U."/>
            <person name="Teske A.P."/>
        </authorList>
    </citation>
    <scope>NUCLEOTIDE SEQUENCE [LARGE SCALE GENOMIC DNA]</scope>
</reference>
<feature type="domain" description="CoA-binding" evidence="4">
    <location>
        <begin position="23"/>
        <end position="118"/>
    </location>
</feature>
<dbReference type="InterPro" id="IPR043938">
    <property type="entry name" value="Ligase_CoA_dom"/>
</dbReference>
<dbReference type="InterPro" id="IPR016102">
    <property type="entry name" value="Succinyl-CoA_synth-like"/>
</dbReference>
<dbReference type="Pfam" id="PF19045">
    <property type="entry name" value="Ligase_CoA_2"/>
    <property type="match status" value="1"/>
</dbReference>
<dbReference type="Gene3D" id="3.40.50.720">
    <property type="entry name" value="NAD(P)-binding Rossmann-like Domain"/>
    <property type="match status" value="1"/>
</dbReference>
<dbReference type="AlphaFoldDB" id="A0A0M0BTS4"/>
<dbReference type="InterPro" id="IPR003781">
    <property type="entry name" value="CoA-bd"/>
</dbReference>
<dbReference type="PANTHER" id="PTHR43334">
    <property type="entry name" value="ACETATE--COA LIGASE [ADP-FORMING]"/>
    <property type="match status" value="1"/>
</dbReference>
<proteinExistence type="predicted"/>
<dbReference type="Proteomes" id="UP000054016">
    <property type="component" value="Unassembled WGS sequence"/>
</dbReference>
<evidence type="ECO:0000256" key="3">
    <source>
        <dbReference type="ARBA" id="ARBA00022840"/>
    </source>
</evidence>
<dbReference type="PANTHER" id="PTHR43334:SF1">
    <property type="entry name" value="3-HYDROXYPROPIONATE--COA LIGASE [ADP-FORMING]"/>
    <property type="match status" value="1"/>
</dbReference>
<dbReference type="GO" id="GO:0043758">
    <property type="term" value="F:acetate-CoA ligase (ADP-forming) activity"/>
    <property type="evidence" value="ECO:0007669"/>
    <property type="project" value="InterPro"/>
</dbReference>
<comment type="caution">
    <text evidence="5">The sequence shown here is derived from an EMBL/GenBank/DDBJ whole genome shotgun (WGS) entry which is preliminary data.</text>
</comment>
<dbReference type="SUPFAM" id="SSF52210">
    <property type="entry name" value="Succinyl-CoA synthetase domains"/>
    <property type="match status" value="2"/>
</dbReference>
<dbReference type="EMBL" id="LFWV01000015">
    <property type="protein sequence ID" value="KON32002.1"/>
    <property type="molecule type" value="Genomic_DNA"/>
</dbReference>
<protein>
    <recommendedName>
        <fullName evidence="4">CoA-binding domain-containing protein</fullName>
    </recommendedName>
</protein>
<keyword evidence="1" id="KW-0436">Ligase</keyword>
<evidence type="ECO:0000313" key="5">
    <source>
        <dbReference type="EMBL" id="KON32002.1"/>
    </source>
</evidence>
<gene>
    <name evidence="5" type="ORF">AC478_01530</name>
</gene>
<accession>A0A0M0BTS4</accession>